<accession>A0A919YQL2</accession>
<keyword evidence="2" id="KW-1185">Reference proteome</keyword>
<protein>
    <submittedName>
        <fullName evidence="1">Uncharacterized protein</fullName>
    </submittedName>
</protein>
<gene>
    <name evidence="1" type="ORF">J40TS1_31290</name>
</gene>
<reference evidence="1" key="1">
    <citation type="submission" date="2021-03" db="EMBL/GenBank/DDBJ databases">
        <title>Antimicrobial resistance genes in bacteria isolated from Japanese honey, and their potential for conferring macrolide and lincosamide resistance in the American foulbrood pathogen Paenibacillus larvae.</title>
        <authorList>
            <person name="Okamoto M."/>
            <person name="Kumagai M."/>
            <person name="Kanamori H."/>
            <person name="Takamatsu D."/>
        </authorList>
    </citation>
    <scope>NUCLEOTIDE SEQUENCE</scope>
    <source>
        <strain evidence="1">J40TS1</strain>
    </source>
</reference>
<evidence type="ECO:0000313" key="2">
    <source>
        <dbReference type="Proteomes" id="UP000683139"/>
    </source>
</evidence>
<dbReference type="AlphaFoldDB" id="A0A919YQL2"/>
<comment type="caution">
    <text evidence="1">The sequence shown here is derived from an EMBL/GenBank/DDBJ whole genome shotgun (WGS) entry which is preliminary data.</text>
</comment>
<dbReference type="Proteomes" id="UP000683139">
    <property type="component" value="Unassembled WGS sequence"/>
</dbReference>
<name>A0A919YQL2_9BACL</name>
<proteinExistence type="predicted"/>
<sequence length="83" mass="9882">MRIKPNYHDMGLSSCMGEKLRKEVEGQLIRDLNHYFYLDGSLDNFSGILLFNKDDQLVADGWMDFVYIKEQNRLIVYWKFLDA</sequence>
<evidence type="ECO:0000313" key="1">
    <source>
        <dbReference type="EMBL" id="GIP17487.1"/>
    </source>
</evidence>
<organism evidence="1 2">
    <name type="scientific">Paenibacillus montaniterrae</name>
    <dbReference type="NCBI Taxonomy" id="429341"/>
    <lineage>
        <taxon>Bacteria</taxon>
        <taxon>Bacillati</taxon>
        <taxon>Bacillota</taxon>
        <taxon>Bacilli</taxon>
        <taxon>Bacillales</taxon>
        <taxon>Paenibacillaceae</taxon>
        <taxon>Paenibacillus</taxon>
    </lineage>
</organism>
<dbReference type="RefSeq" id="WP_213516894.1">
    <property type="nucleotide sequence ID" value="NZ_BOSE01000006.1"/>
</dbReference>
<dbReference type="EMBL" id="BOSE01000006">
    <property type="protein sequence ID" value="GIP17487.1"/>
    <property type="molecule type" value="Genomic_DNA"/>
</dbReference>